<feature type="region of interest" description="Disordered" evidence="1">
    <location>
        <begin position="35"/>
        <end position="54"/>
    </location>
</feature>
<keyword evidence="3" id="KW-1185">Reference proteome</keyword>
<comment type="caution">
    <text evidence="2">The sequence shown here is derived from an EMBL/GenBank/DDBJ whole genome shotgun (WGS) entry which is preliminary data.</text>
</comment>
<evidence type="ECO:0000256" key="1">
    <source>
        <dbReference type="SAM" id="MobiDB-lite"/>
    </source>
</evidence>
<sequence>MSGTQNFVDPKIQSIKKKGSLIRMSQEVLLENSYEKKQRNNQNNNSKIQSYQNISRISIDSDTVQTKQNQKKGDSAINQKHKETFSSLMDEIDETMSSLESKMKDAQMRKTYEQQQGFQKSVETMISELNMTQDKIIRSYIK</sequence>
<accession>A0A0V0Q854</accession>
<dbReference type="AlphaFoldDB" id="A0A0V0Q854"/>
<feature type="compositionally biased region" description="Low complexity" evidence="1">
    <location>
        <begin position="40"/>
        <end position="54"/>
    </location>
</feature>
<evidence type="ECO:0000313" key="3">
    <source>
        <dbReference type="Proteomes" id="UP000054937"/>
    </source>
</evidence>
<organism evidence="2 3">
    <name type="scientific">Pseudocohnilembus persalinus</name>
    <name type="common">Ciliate</name>
    <dbReference type="NCBI Taxonomy" id="266149"/>
    <lineage>
        <taxon>Eukaryota</taxon>
        <taxon>Sar</taxon>
        <taxon>Alveolata</taxon>
        <taxon>Ciliophora</taxon>
        <taxon>Intramacronucleata</taxon>
        <taxon>Oligohymenophorea</taxon>
        <taxon>Scuticociliatia</taxon>
        <taxon>Philasterida</taxon>
        <taxon>Pseudocohnilembidae</taxon>
        <taxon>Pseudocohnilembus</taxon>
    </lineage>
</organism>
<evidence type="ECO:0000313" key="2">
    <source>
        <dbReference type="EMBL" id="KRW98346.1"/>
    </source>
</evidence>
<dbReference type="InParanoid" id="A0A0V0Q854"/>
<dbReference type="EMBL" id="LDAU01000254">
    <property type="protein sequence ID" value="KRW98346.1"/>
    <property type="molecule type" value="Genomic_DNA"/>
</dbReference>
<name>A0A0V0Q854_PSEPJ</name>
<proteinExistence type="predicted"/>
<reference evidence="2 3" key="1">
    <citation type="journal article" date="2015" name="Sci. Rep.">
        <title>Genome of the facultative scuticociliatosis pathogen Pseudocohnilembus persalinus provides insight into its virulence through horizontal gene transfer.</title>
        <authorList>
            <person name="Xiong J."/>
            <person name="Wang G."/>
            <person name="Cheng J."/>
            <person name="Tian M."/>
            <person name="Pan X."/>
            <person name="Warren A."/>
            <person name="Jiang C."/>
            <person name="Yuan D."/>
            <person name="Miao W."/>
        </authorList>
    </citation>
    <scope>NUCLEOTIDE SEQUENCE [LARGE SCALE GENOMIC DNA]</scope>
    <source>
        <strain evidence="2">36N120E</strain>
    </source>
</reference>
<gene>
    <name evidence="2" type="ORF">PPERSA_02123</name>
</gene>
<protein>
    <submittedName>
        <fullName evidence="2">Uncharacterized protein</fullName>
    </submittedName>
</protein>
<dbReference type="Proteomes" id="UP000054937">
    <property type="component" value="Unassembled WGS sequence"/>
</dbReference>